<feature type="transmembrane region" description="Helical" evidence="1">
    <location>
        <begin position="69"/>
        <end position="88"/>
    </location>
</feature>
<organism evidence="2 3">
    <name type="scientific">Thiobacter aerophilum</name>
    <dbReference type="NCBI Taxonomy" id="3121275"/>
    <lineage>
        <taxon>Bacteria</taxon>
        <taxon>Pseudomonadati</taxon>
        <taxon>Pseudomonadota</taxon>
        <taxon>Betaproteobacteria</taxon>
        <taxon>Burkholderiales</taxon>
        <taxon>Thiobacteraceae</taxon>
        <taxon>Thiobacter</taxon>
    </lineage>
</organism>
<evidence type="ECO:0000256" key="1">
    <source>
        <dbReference type="SAM" id="Phobius"/>
    </source>
</evidence>
<evidence type="ECO:0000313" key="3">
    <source>
        <dbReference type="Proteomes" id="UP001482231"/>
    </source>
</evidence>
<keyword evidence="1" id="KW-0812">Transmembrane</keyword>
<dbReference type="InterPro" id="IPR018692">
    <property type="entry name" value="DUF2189"/>
</dbReference>
<name>A0ABV0EFW6_9BURK</name>
<accession>A0ABV0EFW6</accession>
<dbReference type="RefSeq" id="WP_347308573.1">
    <property type="nucleotide sequence ID" value="NZ_JBAJEX010000007.1"/>
</dbReference>
<comment type="caution">
    <text evidence="2">The sequence shown here is derived from an EMBL/GenBank/DDBJ whole genome shotgun (WGS) entry which is preliminary data.</text>
</comment>
<protein>
    <submittedName>
        <fullName evidence="2">DUF2189 domain-containing protein</fullName>
    </submittedName>
</protein>
<reference evidence="2 3" key="1">
    <citation type="submission" date="2024-02" db="EMBL/GenBank/DDBJ databases">
        <title>New thermophilic sulfur-oxidizing bacteria from a hot springs of the Uzon caldera (Kamchatka, Russia).</title>
        <authorList>
            <person name="Dukat A.M."/>
            <person name="Elcheninov A.G."/>
            <person name="Frolov E.N."/>
        </authorList>
    </citation>
    <scope>NUCLEOTIDE SEQUENCE [LARGE SCALE GENOMIC DNA]</scope>
    <source>
        <strain evidence="2 3">AK1</strain>
    </source>
</reference>
<feature type="transmembrane region" description="Helical" evidence="1">
    <location>
        <begin position="109"/>
        <end position="126"/>
    </location>
</feature>
<sequence>MSTVTIKPDTRSIDLPSINRVEASRPLAWLKRGAADLAHCWPLSLSVGALFSLIGYGLLSYAWPRPHLVLTLLSGFLLISPFLALSFYEQSRRREAGGGPWFATVRGNWGSIGLFAAGLAFVLSSWERLSAILVALLHPGDIVGEGFTLTGLFAGGNLTFLTVYALAGGALAVLVFALSVVSLPMMLHRKADIAHAIVTSLWVVRENPLTMLVWGGIIVALTALSFALWLVPMVVVFPLLGHATWHAYRDLVGE</sequence>
<keyword evidence="1" id="KW-0472">Membrane</keyword>
<dbReference type="Pfam" id="PF09955">
    <property type="entry name" value="DUF2189"/>
    <property type="match status" value="1"/>
</dbReference>
<evidence type="ECO:0000313" key="2">
    <source>
        <dbReference type="EMBL" id="MEO1767464.1"/>
    </source>
</evidence>
<feature type="transmembrane region" description="Helical" evidence="1">
    <location>
        <begin position="40"/>
        <end position="63"/>
    </location>
</feature>
<keyword evidence="1" id="KW-1133">Transmembrane helix</keyword>
<feature type="transmembrane region" description="Helical" evidence="1">
    <location>
        <begin position="163"/>
        <end position="187"/>
    </location>
</feature>
<dbReference type="EMBL" id="JBAJEX010000007">
    <property type="protein sequence ID" value="MEO1767464.1"/>
    <property type="molecule type" value="Genomic_DNA"/>
</dbReference>
<dbReference type="Proteomes" id="UP001482231">
    <property type="component" value="Unassembled WGS sequence"/>
</dbReference>
<feature type="transmembrane region" description="Helical" evidence="1">
    <location>
        <begin position="208"/>
        <end position="231"/>
    </location>
</feature>
<keyword evidence="3" id="KW-1185">Reference proteome</keyword>
<gene>
    <name evidence="2" type="ORF">V6E02_09600</name>
</gene>
<proteinExistence type="predicted"/>